<dbReference type="OrthoDB" id="269227at2759"/>
<dbReference type="EMBL" id="KE145370">
    <property type="protein sequence ID" value="EPE26872.1"/>
    <property type="molecule type" value="Genomic_DNA"/>
</dbReference>
<evidence type="ECO:0000259" key="6">
    <source>
        <dbReference type="PROSITE" id="PS00624"/>
    </source>
</evidence>
<organism evidence="7 8">
    <name type="scientific">Glarea lozoyensis (strain ATCC 20868 / MF5171)</name>
    <dbReference type="NCBI Taxonomy" id="1116229"/>
    <lineage>
        <taxon>Eukaryota</taxon>
        <taxon>Fungi</taxon>
        <taxon>Dikarya</taxon>
        <taxon>Ascomycota</taxon>
        <taxon>Pezizomycotina</taxon>
        <taxon>Leotiomycetes</taxon>
        <taxon>Helotiales</taxon>
        <taxon>Helotiaceae</taxon>
        <taxon>Glarea</taxon>
    </lineage>
</organism>
<evidence type="ECO:0000256" key="3">
    <source>
        <dbReference type="PIRSR" id="PIRSR000137-2"/>
    </source>
</evidence>
<dbReference type="HOGENOM" id="CLU_002865_6_3_1"/>
<dbReference type="PROSITE" id="PS00623">
    <property type="entry name" value="GMC_OXRED_1"/>
    <property type="match status" value="1"/>
</dbReference>
<comment type="cofactor">
    <cofactor evidence="3">
        <name>FAD</name>
        <dbReference type="ChEBI" id="CHEBI:57692"/>
    </cofactor>
</comment>
<dbReference type="KEGG" id="glz:GLAREA_02786"/>
<dbReference type="InterPro" id="IPR036188">
    <property type="entry name" value="FAD/NAD-bd_sf"/>
</dbReference>
<dbReference type="eggNOG" id="KOG1238">
    <property type="taxonomic scope" value="Eukaryota"/>
</dbReference>
<dbReference type="OMA" id="KRWTTFM"/>
<dbReference type="PANTHER" id="PTHR11552:SF134">
    <property type="entry name" value="GLUCOSE-METHANOL-CHOLINE OXIDOREDUCTASE N-TERMINAL DOMAIN-CONTAINING PROTEIN"/>
    <property type="match status" value="1"/>
</dbReference>
<evidence type="ECO:0000256" key="1">
    <source>
        <dbReference type="ARBA" id="ARBA00010790"/>
    </source>
</evidence>
<feature type="domain" description="Glucose-methanol-choline oxidoreductase N-terminal" evidence="6">
    <location>
        <begin position="273"/>
        <end position="287"/>
    </location>
</feature>
<dbReference type="InterPro" id="IPR007867">
    <property type="entry name" value="GMC_OxRtase_C"/>
</dbReference>
<evidence type="ECO:0000256" key="4">
    <source>
        <dbReference type="RuleBase" id="RU003968"/>
    </source>
</evidence>
<accession>S3CK45</accession>
<dbReference type="PROSITE" id="PS00624">
    <property type="entry name" value="GMC_OXRED_2"/>
    <property type="match status" value="1"/>
</dbReference>
<name>S3CK45_GLAL2</name>
<comment type="similarity">
    <text evidence="1 4">Belongs to the GMC oxidoreductase family.</text>
</comment>
<evidence type="ECO:0000256" key="2">
    <source>
        <dbReference type="PIRSR" id="PIRSR000137-1"/>
    </source>
</evidence>
<feature type="active site" description="Proton donor" evidence="2">
    <location>
        <position position="509"/>
    </location>
</feature>
<evidence type="ECO:0000313" key="8">
    <source>
        <dbReference type="Proteomes" id="UP000016922"/>
    </source>
</evidence>
<dbReference type="GeneID" id="19461842"/>
<dbReference type="InterPro" id="IPR000172">
    <property type="entry name" value="GMC_OxRdtase_N"/>
</dbReference>
<proteinExistence type="inferred from homology"/>
<dbReference type="SUPFAM" id="SSF54373">
    <property type="entry name" value="FAD-linked reductases, C-terminal domain"/>
    <property type="match status" value="1"/>
</dbReference>
<keyword evidence="3 4" id="KW-0274">FAD</keyword>
<evidence type="ECO:0000259" key="5">
    <source>
        <dbReference type="PROSITE" id="PS00623"/>
    </source>
</evidence>
<dbReference type="Pfam" id="PF05199">
    <property type="entry name" value="GMC_oxred_C"/>
    <property type="match status" value="1"/>
</dbReference>
<dbReference type="Pfam" id="PF00732">
    <property type="entry name" value="GMC_oxred_N"/>
    <property type="match status" value="1"/>
</dbReference>
<dbReference type="PIRSF" id="PIRSF000137">
    <property type="entry name" value="Alcohol_oxidase"/>
    <property type="match status" value="1"/>
</dbReference>
<dbReference type="Gene3D" id="3.30.560.10">
    <property type="entry name" value="Glucose Oxidase, domain 3"/>
    <property type="match status" value="1"/>
</dbReference>
<dbReference type="PANTHER" id="PTHR11552">
    <property type="entry name" value="GLUCOSE-METHANOL-CHOLINE GMC OXIDOREDUCTASE"/>
    <property type="match status" value="1"/>
</dbReference>
<feature type="active site" description="Proton acceptor" evidence="2">
    <location>
        <position position="553"/>
    </location>
</feature>
<feature type="domain" description="Glucose-methanol-choline oxidoreductase N-terminal" evidence="5">
    <location>
        <begin position="87"/>
        <end position="110"/>
    </location>
</feature>
<dbReference type="Proteomes" id="UP000016922">
    <property type="component" value="Unassembled WGS sequence"/>
</dbReference>
<dbReference type="SUPFAM" id="SSF51905">
    <property type="entry name" value="FAD/NAD(P)-binding domain"/>
    <property type="match status" value="1"/>
</dbReference>
<dbReference type="RefSeq" id="XP_008086062.1">
    <property type="nucleotide sequence ID" value="XM_008087871.1"/>
</dbReference>
<dbReference type="InterPro" id="IPR012132">
    <property type="entry name" value="GMC_OxRdtase"/>
</dbReference>
<dbReference type="GO" id="GO:0016614">
    <property type="term" value="F:oxidoreductase activity, acting on CH-OH group of donors"/>
    <property type="evidence" value="ECO:0007669"/>
    <property type="project" value="InterPro"/>
</dbReference>
<evidence type="ECO:0000313" key="7">
    <source>
        <dbReference type="EMBL" id="EPE26872.1"/>
    </source>
</evidence>
<protein>
    <submittedName>
        <fullName evidence="7">FAD/NAD(P)-binding protein</fullName>
    </submittedName>
</protein>
<feature type="binding site" evidence="3">
    <location>
        <begin position="508"/>
        <end position="509"/>
    </location>
    <ligand>
        <name>FAD</name>
        <dbReference type="ChEBI" id="CHEBI:57692"/>
    </ligand>
</feature>
<dbReference type="GO" id="GO:0050660">
    <property type="term" value="F:flavin adenine dinucleotide binding"/>
    <property type="evidence" value="ECO:0007669"/>
    <property type="project" value="InterPro"/>
</dbReference>
<dbReference type="Gene3D" id="3.50.50.60">
    <property type="entry name" value="FAD/NAD(P)-binding domain"/>
    <property type="match status" value="1"/>
</dbReference>
<keyword evidence="8" id="KW-1185">Reference proteome</keyword>
<dbReference type="AlphaFoldDB" id="S3CK45"/>
<sequence>MGSIREEYDFVIVGAGPSGSVLASGLARTSKKPSVLLIEAGSVNDNVEYTVPADRFSLAFSQPSLNWGYKTAPQTHLKGQEVDYSRGKGLGGSSAINFSCWILGSSDDYDAWADMTGDDAWKWDGKDGVKERIKKITTYHTEVREEHRKFIDPKPEGYHGTSGPLHLSYADPWEKGLENVFIAAEEVGMPLNKDVLEVNSGNPIGMGMGAGCMYAGARTTAAVFLKDPPSNLTIMTDAPIHKVIVDESKTAKGILTINGRQIYANKEVILSAGALNTPQLLLLSGIGPRSELEKHNIPVIHEMSQIGQNLQDHSFVGSTLILKEGTNDRMIHEGDVEGVKKLREQHAIDKSGVLNSMYCSTPMGFFKSDAILNSEEFKSLDKAEQERINGATVPHFEIATHIPPLYLGDYELKPNDAYLCALAFIMNPQATGSVTLRSADPSANPIIQPNLANHPFDRRVIIEALREMWKLLEAPVLKKDTVQMVGVPKGRSDEEIWDYASGCLASSWHMCSTVKMGKPDDTTASTDTDFRLRGIKNLRVVDLSVMPFLVSNHTQSTAYLVGQTAVEKMMKEYGLEESV</sequence>
<gene>
    <name evidence="7" type="ORF">GLAREA_02786</name>
</gene>
<keyword evidence="4" id="KW-0285">Flavoprotein</keyword>
<reference evidence="7 8" key="1">
    <citation type="journal article" date="2013" name="BMC Genomics">
        <title>Genomics-driven discovery of the pneumocandin biosynthetic gene cluster in the fungus Glarea lozoyensis.</title>
        <authorList>
            <person name="Chen L."/>
            <person name="Yue Q."/>
            <person name="Zhang X."/>
            <person name="Xiang M."/>
            <person name="Wang C."/>
            <person name="Li S."/>
            <person name="Che Y."/>
            <person name="Ortiz-Lopez F.J."/>
            <person name="Bills G.F."/>
            <person name="Liu X."/>
            <person name="An Z."/>
        </authorList>
    </citation>
    <scope>NUCLEOTIDE SEQUENCE [LARGE SCALE GENOMIC DNA]</scope>
    <source>
        <strain evidence="8">ATCC 20868 / MF5171</strain>
    </source>
</reference>